<dbReference type="InterPro" id="IPR004895">
    <property type="entry name" value="Prenylated_rab_accept_PRA1"/>
</dbReference>
<dbReference type="Pfam" id="PF03208">
    <property type="entry name" value="PRA1"/>
    <property type="match status" value="1"/>
</dbReference>
<dbReference type="OrthoDB" id="63113at2759"/>
<dbReference type="PANTHER" id="PTHR19317:SF58">
    <property type="entry name" value="OS03G0741600 PROTEIN"/>
    <property type="match status" value="1"/>
</dbReference>
<keyword evidence="5 8" id="KW-1133">Transmembrane helix</keyword>
<keyword evidence="10" id="KW-1185">Reference proteome</keyword>
<evidence type="ECO:0000256" key="8">
    <source>
        <dbReference type="SAM" id="Phobius"/>
    </source>
</evidence>
<evidence type="ECO:0000256" key="5">
    <source>
        <dbReference type="ARBA" id="ARBA00022989"/>
    </source>
</evidence>
<dbReference type="GO" id="GO:0016020">
    <property type="term" value="C:membrane"/>
    <property type="evidence" value="ECO:0007669"/>
    <property type="project" value="UniProtKB-SubCell"/>
</dbReference>
<evidence type="ECO:0000313" key="10">
    <source>
        <dbReference type="Proteomes" id="UP000636709"/>
    </source>
</evidence>
<evidence type="ECO:0000256" key="6">
    <source>
        <dbReference type="ARBA" id="ARBA00023136"/>
    </source>
</evidence>
<feature type="compositionally biased region" description="Polar residues" evidence="7">
    <location>
        <begin position="66"/>
        <end position="87"/>
    </location>
</feature>
<comment type="function">
    <text evidence="1">May be involved in both secretory and endocytic intracellular trafficking in the endosomal/prevacuolar compartments.</text>
</comment>
<evidence type="ECO:0000256" key="2">
    <source>
        <dbReference type="ARBA" id="ARBA00004141"/>
    </source>
</evidence>
<comment type="subcellular location">
    <subcellularLocation>
        <location evidence="2">Membrane</location>
        <topology evidence="2">Multi-pass membrane protein</topology>
    </subcellularLocation>
</comment>
<keyword evidence="6 8" id="KW-0472">Membrane</keyword>
<gene>
    <name evidence="9" type="ORF">HU200_004472</name>
</gene>
<evidence type="ECO:0000313" key="9">
    <source>
        <dbReference type="EMBL" id="KAF8775690.1"/>
    </source>
</evidence>
<evidence type="ECO:0000256" key="1">
    <source>
        <dbReference type="ARBA" id="ARBA00002501"/>
    </source>
</evidence>
<name>A0A835FUT4_9POAL</name>
<dbReference type="GO" id="GO:0016192">
    <property type="term" value="P:vesicle-mediated transport"/>
    <property type="evidence" value="ECO:0007669"/>
    <property type="project" value="TreeGrafter"/>
</dbReference>
<feature type="compositionally biased region" description="Pro residues" evidence="7">
    <location>
        <begin position="637"/>
        <end position="646"/>
    </location>
</feature>
<keyword evidence="4 8" id="KW-0812">Transmembrane</keyword>
<feature type="transmembrane region" description="Helical" evidence="8">
    <location>
        <begin position="772"/>
        <end position="788"/>
    </location>
</feature>
<evidence type="ECO:0008006" key="11">
    <source>
        <dbReference type="Google" id="ProtNLM"/>
    </source>
</evidence>
<accession>A0A835FUT4</accession>
<dbReference type="PANTHER" id="PTHR19317">
    <property type="entry name" value="PRENYLATED RAB ACCEPTOR 1-RELATED"/>
    <property type="match status" value="1"/>
</dbReference>
<feature type="region of interest" description="Disordered" evidence="7">
    <location>
        <begin position="635"/>
        <end position="661"/>
    </location>
</feature>
<feature type="region of interest" description="Disordered" evidence="7">
    <location>
        <begin position="529"/>
        <end position="568"/>
    </location>
</feature>
<evidence type="ECO:0000256" key="3">
    <source>
        <dbReference type="ARBA" id="ARBA00006483"/>
    </source>
</evidence>
<feature type="region of interest" description="Disordered" evidence="7">
    <location>
        <begin position="371"/>
        <end position="409"/>
    </location>
</feature>
<feature type="compositionally biased region" description="Pro residues" evidence="7">
    <location>
        <begin position="551"/>
        <end position="565"/>
    </location>
</feature>
<comment type="similarity">
    <text evidence="3">Belongs to the PRA1 family.</text>
</comment>
<comment type="caution">
    <text evidence="9">The sequence shown here is derived from an EMBL/GenBank/DDBJ whole genome shotgun (WGS) entry which is preliminary data.</text>
</comment>
<dbReference type="Proteomes" id="UP000636709">
    <property type="component" value="Unassembled WGS sequence"/>
</dbReference>
<feature type="compositionally biased region" description="Low complexity" evidence="7">
    <location>
        <begin position="88"/>
        <end position="101"/>
    </location>
</feature>
<dbReference type="GO" id="GO:0005794">
    <property type="term" value="C:Golgi apparatus"/>
    <property type="evidence" value="ECO:0007669"/>
    <property type="project" value="TreeGrafter"/>
</dbReference>
<dbReference type="GO" id="GO:0005783">
    <property type="term" value="C:endoplasmic reticulum"/>
    <property type="evidence" value="ECO:0007669"/>
    <property type="project" value="TreeGrafter"/>
</dbReference>
<evidence type="ECO:0000256" key="7">
    <source>
        <dbReference type="SAM" id="MobiDB-lite"/>
    </source>
</evidence>
<dbReference type="EMBL" id="JACEFO010000302">
    <property type="protein sequence ID" value="KAF8775690.1"/>
    <property type="molecule type" value="Genomic_DNA"/>
</dbReference>
<reference evidence="9" key="1">
    <citation type="submission" date="2020-07" db="EMBL/GenBank/DDBJ databases">
        <title>Genome sequence and genetic diversity analysis of an under-domesticated orphan crop, white fonio (Digitaria exilis).</title>
        <authorList>
            <person name="Bennetzen J.L."/>
            <person name="Chen S."/>
            <person name="Ma X."/>
            <person name="Wang X."/>
            <person name="Yssel A.E.J."/>
            <person name="Chaluvadi S.R."/>
            <person name="Johnson M."/>
            <person name="Gangashetty P."/>
            <person name="Hamidou F."/>
            <person name="Sanogo M.D."/>
            <person name="Zwaenepoel A."/>
            <person name="Wallace J."/>
            <person name="Van De Peer Y."/>
            <person name="Van Deynze A."/>
        </authorList>
    </citation>
    <scope>NUCLEOTIDE SEQUENCE</scope>
    <source>
        <tissue evidence="9">Leaves</tissue>
    </source>
</reference>
<dbReference type="AlphaFoldDB" id="A0A835FUT4"/>
<feature type="transmembrane region" description="Helical" evidence="8">
    <location>
        <begin position="736"/>
        <end position="752"/>
    </location>
</feature>
<organism evidence="9 10">
    <name type="scientific">Digitaria exilis</name>
    <dbReference type="NCBI Taxonomy" id="1010633"/>
    <lineage>
        <taxon>Eukaryota</taxon>
        <taxon>Viridiplantae</taxon>
        <taxon>Streptophyta</taxon>
        <taxon>Embryophyta</taxon>
        <taxon>Tracheophyta</taxon>
        <taxon>Spermatophyta</taxon>
        <taxon>Magnoliopsida</taxon>
        <taxon>Liliopsida</taxon>
        <taxon>Poales</taxon>
        <taxon>Poaceae</taxon>
        <taxon>PACMAD clade</taxon>
        <taxon>Panicoideae</taxon>
        <taxon>Panicodae</taxon>
        <taxon>Paniceae</taxon>
        <taxon>Anthephorinae</taxon>
        <taxon>Digitaria</taxon>
    </lineage>
</organism>
<sequence>MTLAHDFDPTPKAVAFAKFPPAASCKNLAPPRFRNPPPAGPTLPLFSFSSPAGSIGYKTTGKFRTPNNCSISQPTRLAFTPSSQTAEPPNFSRPSSSSPLSAMGEPREPQRINSLDHLRYLIGQTPPGEGLYLEVGPNISLDDVRALWEGATIEEGEGLHEFYNPEILRGKMKAHDFIEAQIRELKCTRDHLNGYIGCMRSWCNMMKRELDNGGPQIPENHQLYLDLNQDLAQHRESILEEYFDMPVLHHSTGFWKHADTEWREKQDRRSLSKVNITILEIKIESLVLMRDRISKGIKELESLFSQRIYLGGGSAGSAVFDSPAWLSVFAPTTTPWRTDYSRLCRLRFSNVVVCLRSTTTPGARAVAQNARATARRFSSQADTEDPLSTGSRAPPIDPTATSGAAPSRPVAGRAAIPWWTQGSTNRWEPVWFDLDRFPTKTVLVNPVDETTGHQRSLMRRRVCTYPCVFAPSSTPRVKRVPPGLLPCWRLMTDEERSVEGHVKRVPPGFFLPTNRVEHRSFPANHTVARGQIEEDSDTSSPCVAASYPSTFPQPLPDSSPLPLPQPISLLPPIMRNSAAAQPPPPASSAAMYGAGAAYVAPASSAPGGGYTYPAPSSSSSGGSAGYAKIPAYSAPPSAYPNPPPPQVSTQGPIQDPPSPMTKAAELVTRFREQGQALIAARRPWAEVLRAQAFSKPPSLGDAFARMRRNTAYFRANYTLAVVAVVAASLLWHPGTLFALILLCAAWFFLYFARPAQSGQPLRIFGVEFDDGTVFALLCGVTVVAMLFTNVGWNVVGSVLVGAALVGAHAAFRTTDDLFLTEQEAAGDGLVAAGMNAGGPILPTYVRIA</sequence>
<evidence type="ECO:0000256" key="4">
    <source>
        <dbReference type="ARBA" id="ARBA00022692"/>
    </source>
</evidence>
<protein>
    <recommendedName>
        <fullName evidence="11">PRA1 family protein</fullName>
    </recommendedName>
</protein>
<feature type="region of interest" description="Disordered" evidence="7">
    <location>
        <begin position="66"/>
        <end position="108"/>
    </location>
</feature>
<feature type="compositionally biased region" description="Polar residues" evidence="7">
    <location>
        <begin position="377"/>
        <end position="391"/>
    </location>
</feature>
<proteinExistence type="inferred from homology"/>